<dbReference type="PROSITE" id="PS50234">
    <property type="entry name" value="VWFA"/>
    <property type="match status" value="2"/>
</dbReference>
<dbReference type="Proteomes" id="UP000678393">
    <property type="component" value="Unassembled WGS sequence"/>
</dbReference>
<feature type="non-terminal residue" evidence="3">
    <location>
        <position position="397"/>
    </location>
</feature>
<dbReference type="EMBL" id="CAJHNH020000386">
    <property type="protein sequence ID" value="CAG5117316.1"/>
    <property type="molecule type" value="Genomic_DNA"/>
</dbReference>
<dbReference type="SUPFAM" id="SSF53300">
    <property type="entry name" value="vWA-like"/>
    <property type="match status" value="2"/>
</dbReference>
<dbReference type="AlphaFoldDB" id="A0A8S3YSS9"/>
<evidence type="ECO:0000259" key="2">
    <source>
        <dbReference type="PROSITE" id="PS50234"/>
    </source>
</evidence>
<dbReference type="OrthoDB" id="6132182at2759"/>
<evidence type="ECO:0000256" key="1">
    <source>
        <dbReference type="SAM" id="SignalP"/>
    </source>
</evidence>
<accession>A0A8S3YSS9</accession>
<proteinExistence type="predicted"/>
<sequence>MSLVSYVLHLTLFMCVSQLYFVGSEAECIKGQLDILFLFDSSSTVGSIDFTHSLQFASNLAENFQIGSDGVQFGAVSFSDSPRPLFSLNTYTDFHDIEKAILDAQYFSGNTRTYLALENAHNFQTNGGRTSAPKVVVLFTNGRSDDATRTQQQALSLKATGVFVVVVGLSNSNNQELQAIASNSSTIFSINNFDEVVKFLQDYIRDSCSQTVKCAHGQIDILFLIDASSNVDAQVFNQELGVSANLAENFPIGPEAAQFSAVTFADNPHYLFDFNTFTNFSTFEAAILQAQYLSGSPNTFLALENSKDLFFGGHGARGNAAKVALLFSSGKSADPARTQQQAAVLKGYGVFIIAVAVSKVTGAELPTVSSSHEVFQINDFDGILHALQDYSKTACNQ</sequence>
<feature type="domain" description="VWFA" evidence="2">
    <location>
        <begin position="220"/>
        <end position="394"/>
    </location>
</feature>
<feature type="chain" id="PRO_5035915719" description="VWFA domain-containing protein" evidence="1">
    <location>
        <begin position="27"/>
        <end position="397"/>
    </location>
</feature>
<feature type="domain" description="VWFA" evidence="2">
    <location>
        <begin position="34"/>
        <end position="204"/>
    </location>
</feature>
<dbReference type="InterPro" id="IPR036465">
    <property type="entry name" value="vWFA_dom_sf"/>
</dbReference>
<dbReference type="PANTHER" id="PTHR24020">
    <property type="entry name" value="COLLAGEN ALPHA"/>
    <property type="match status" value="1"/>
</dbReference>
<dbReference type="PRINTS" id="PR00453">
    <property type="entry name" value="VWFADOMAIN"/>
</dbReference>
<keyword evidence="1" id="KW-0732">Signal</keyword>
<dbReference type="InterPro" id="IPR050525">
    <property type="entry name" value="ECM_Assembly_Org"/>
</dbReference>
<dbReference type="InterPro" id="IPR002035">
    <property type="entry name" value="VWF_A"/>
</dbReference>
<name>A0A8S3YSS9_9EUPU</name>
<evidence type="ECO:0000313" key="3">
    <source>
        <dbReference type="EMBL" id="CAG5117316.1"/>
    </source>
</evidence>
<dbReference type="Pfam" id="PF00092">
    <property type="entry name" value="VWA"/>
    <property type="match status" value="2"/>
</dbReference>
<feature type="signal peptide" evidence="1">
    <location>
        <begin position="1"/>
        <end position="26"/>
    </location>
</feature>
<dbReference type="PANTHER" id="PTHR24020:SF84">
    <property type="entry name" value="VWFA DOMAIN-CONTAINING PROTEIN"/>
    <property type="match status" value="1"/>
</dbReference>
<comment type="caution">
    <text evidence="3">The sequence shown here is derived from an EMBL/GenBank/DDBJ whole genome shotgun (WGS) entry which is preliminary data.</text>
</comment>
<reference evidence="3" key="1">
    <citation type="submission" date="2021-04" db="EMBL/GenBank/DDBJ databases">
        <authorList>
            <consortium name="Molecular Ecology Group"/>
        </authorList>
    </citation>
    <scope>NUCLEOTIDE SEQUENCE</scope>
</reference>
<dbReference type="CDD" id="cd01450">
    <property type="entry name" value="vWFA_subfamily_ECM"/>
    <property type="match status" value="2"/>
</dbReference>
<dbReference type="Gene3D" id="3.40.50.410">
    <property type="entry name" value="von Willebrand factor, type A domain"/>
    <property type="match status" value="2"/>
</dbReference>
<evidence type="ECO:0000313" key="4">
    <source>
        <dbReference type="Proteomes" id="UP000678393"/>
    </source>
</evidence>
<protein>
    <recommendedName>
        <fullName evidence="2">VWFA domain-containing protein</fullName>
    </recommendedName>
</protein>
<keyword evidence="4" id="KW-1185">Reference proteome</keyword>
<gene>
    <name evidence="3" type="ORF">CUNI_LOCUS2874</name>
</gene>
<organism evidence="3 4">
    <name type="scientific">Candidula unifasciata</name>
    <dbReference type="NCBI Taxonomy" id="100452"/>
    <lineage>
        <taxon>Eukaryota</taxon>
        <taxon>Metazoa</taxon>
        <taxon>Spiralia</taxon>
        <taxon>Lophotrochozoa</taxon>
        <taxon>Mollusca</taxon>
        <taxon>Gastropoda</taxon>
        <taxon>Heterobranchia</taxon>
        <taxon>Euthyneura</taxon>
        <taxon>Panpulmonata</taxon>
        <taxon>Eupulmonata</taxon>
        <taxon>Stylommatophora</taxon>
        <taxon>Helicina</taxon>
        <taxon>Helicoidea</taxon>
        <taxon>Geomitridae</taxon>
        <taxon>Candidula</taxon>
    </lineage>
</organism>
<dbReference type="SMART" id="SM00327">
    <property type="entry name" value="VWA"/>
    <property type="match status" value="2"/>
</dbReference>